<evidence type="ECO:0000313" key="2">
    <source>
        <dbReference type="EMBL" id="MFK7642093.1"/>
    </source>
</evidence>
<dbReference type="EMBL" id="JBJGEB010000005">
    <property type="protein sequence ID" value="MFK7642093.1"/>
    <property type="molecule type" value="Genomic_DNA"/>
</dbReference>
<sequence>MKPIKHLIITSILAASLAGCTTYQHDQSRRSKIAQFIINHPVAARTIGVEDYKSVNISSNAARLAKRTGLDNKANGEGRGTQVNAVRHTLWQAAISSQFDSIIAERAGDAYLSDTEVREGKTDYFSRLAADQAVDIRNNRIGRSIGSGKPQADMKTLAQAVLFYYKQVGLWTAAQVKGGNGRKVWRISQNKLSDAEYRRALNNLEVLNSDGMTPFEERLYNPSKLREIKKSVEAIGNVQD</sequence>
<dbReference type="Pfam" id="PF22322">
    <property type="entry name" value="DUF6973"/>
    <property type="match status" value="1"/>
</dbReference>
<gene>
    <name evidence="2" type="ORF">ACI43T_06235</name>
</gene>
<accession>A0ABW8Q574</accession>
<dbReference type="InterPro" id="IPR054246">
    <property type="entry name" value="DUF6973"/>
</dbReference>
<keyword evidence="3" id="KW-1185">Reference proteome</keyword>
<reference evidence="2 3" key="1">
    <citation type="submission" date="2024-11" db="EMBL/GenBank/DDBJ databases">
        <authorList>
            <person name="Mikucki A.G."/>
            <person name="Kahler C.M."/>
        </authorList>
    </citation>
    <scope>NUCLEOTIDE SEQUENCE [LARGE SCALE GENOMIC DNA]</scope>
    <source>
        <strain evidence="2 3">EXNM717</strain>
    </source>
</reference>
<dbReference type="Proteomes" id="UP001621964">
    <property type="component" value="Unassembled WGS sequence"/>
</dbReference>
<evidence type="ECO:0000313" key="3">
    <source>
        <dbReference type="Proteomes" id="UP001621964"/>
    </source>
</evidence>
<dbReference type="RefSeq" id="WP_405385947.1">
    <property type="nucleotide sequence ID" value="NZ_JBJGEB010000005.1"/>
</dbReference>
<evidence type="ECO:0000259" key="1">
    <source>
        <dbReference type="Pfam" id="PF22322"/>
    </source>
</evidence>
<dbReference type="PROSITE" id="PS51257">
    <property type="entry name" value="PROKAR_LIPOPROTEIN"/>
    <property type="match status" value="1"/>
</dbReference>
<name>A0ABW8Q574_9NEIS</name>
<protein>
    <submittedName>
        <fullName evidence="2">DUF6973 domain-containing protein</fullName>
    </submittedName>
</protein>
<comment type="caution">
    <text evidence="2">The sequence shown here is derived from an EMBL/GenBank/DDBJ whole genome shotgun (WGS) entry which is preliminary data.</text>
</comment>
<proteinExistence type="predicted"/>
<organism evidence="2 3">
    <name type="scientific">Neisseria oralis</name>
    <dbReference type="NCBI Taxonomy" id="1107316"/>
    <lineage>
        <taxon>Bacteria</taxon>
        <taxon>Pseudomonadati</taxon>
        <taxon>Pseudomonadota</taxon>
        <taxon>Betaproteobacteria</taxon>
        <taxon>Neisseriales</taxon>
        <taxon>Neisseriaceae</taxon>
        <taxon>Neisseria</taxon>
    </lineage>
</organism>
<feature type="domain" description="DUF6973" evidence="1">
    <location>
        <begin position="53"/>
        <end position="161"/>
    </location>
</feature>